<name>A0ABN2VG05_9ACTN</name>
<reference evidence="7 8" key="1">
    <citation type="journal article" date="2019" name="Int. J. Syst. Evol. Microbiol.">
        <title>The Global Catalogue of Microorganisms (GCM) 10K type strain sequencing project: providing services to taxonomists for standard genome sequencing and annotation.</title>
        <authorList>
            <consortium name="The Broad Institute Genomics Platform"/>
            <consortium name="The Broad Institute Genome Sequencing Center for Infectious Disease"/>
            <person name="Wu L."/>
            <person name="Ma J."/>
        </authorList>
    </citation>
    <scope>NUCLEOTIDE SEQUENCE [LARGE SCALE GENOMIC DNA]</scope>
    <source>
        <strain evidence="7 8">JCM 16014</strain>
    </source>
</reference>
<evidence type="ECO:0000256" key="3">
    <source>
        <dbReference type="ARBA" id="ARBA00023004"/>
    </source>
</evidence>
<evidence type="ECO:0000313" key="7">
    <source>
        <dbReference type="EMBL" id="GAA2061054.1"/>
    </source>
</evidence>
<proteinExistence type="predicted"/>
<dbReference type="PANTHER" id="PTHR11228:SF7">
    <property type="entry name" value="PQQA PEPTIDE CYCLASE"/>
    <property type="match status" value="1"/>
</dbReference>
<keyword evidence="1" id="KW-0949">S-adenosyl-L-methionine</keyword>
<evidence type="ECO:0000259" key="6">
    <source>
        <dbReference type="Pfam" id="PF13186"/>
    </source>
</evidence>
<organism evidence="7 8">
    <name type="scientific">Catenulispora yoronensis</name>
    <dbReference type="NCBI Taxonomy" id="450799"/>
    <lineage>
        <taxon>Bacteria</taxon>
        <taxon>Bacillati</taxon>
        <taxon>Actinomycetota</taxon>
        <taxon>Actinomycetes</taxon>
        <taxon>Catenulisporales</taxon>
        <taxon>Catenulisporaceae</taxon>
        <taxon>Catenulispora</taxon>
    </lineage>
</organism>
<evidence type="ECO:0000256" key="2">
    <source>
        <dbReference type="ARBA" id="ARBA00022723"/>
    </source>
</evidence>
<dbReference type="SFLD" id="SFLDG01067">
    <property type="entry name" value="SPASM/twitch_domain_containing"/>
    <property type="match status" value="1"/>
</dbReference>
<dbReference type="Pfam" id="PF04055">
    <property type="entry name" value="Radical_SAM"/>
    <property type="match status" value="1"/>
</dbReference>
<dbReference type="Gene3D" id="3.20.20.70">
    <property type="entry name" value="Aldolase class I"/>
    <property type="match status" value="1"/>
</dbReference>
<evidence type="ECO:0008006" key="9">
    <source>
        <dbReference type="Google" id="ProtNLM"/>
    </source>
</evidence>
<dbReference type="SFLD" id="SFLDS00029">
    <property type="entry name" value="Radical_SAM"/>
    <property type="match status" value="1"/>
</dbReference>
<dbReference type="SFLD" id="SFLDG01386">
    <property type="entry name" value="main_SPASM_domain-containing"/>
    <property type="match status" value="1"/>
</dbReference>
<evidence type="ECO:0000256" key="4">
    <source>
        <dbReference type="ARBA" id="ARBA00023014"/>
    </source>
</evidence>
<dbReference type="CDD" id="cd01335">
    <property type="entry name" value="Radical_SAM"/>
    <property type="match status" value="1"/>
</dbReference>
<keyword evidence="2" id="KW-0479">Metal-binding</keyword>
<dbReference type="RefSeq" id="WP_344671424.1">
    <property type="nucleotide sequence ID" value="NZ_BAAAQN010000081.1"/>
</dbReference>
<dbReference type="CDD" id="cd21109">
    <property type="entry name" value="SPASM"/>
    <property type="match status" value="1"/>
</dbReference>
<protein>
    <recommendedName>
        <fullName evidence="9">Radical SAM protein</fullName>
    </recommendedName>
</protein>
<dbReference type="InterPro" id="IPR013785">
    <property type="entry name" value="Aldolase_TIM"/>
</dbReference>
<dbReference type="InterPro" id="IPR007197">
    <property type="entry name" value="rSAM"/>
</dbReference>
<feature type="domain" description="4Fe4S-binding SPASM" evidence="6">
    <location>
        <begin position="261"/>
        <end position="321"/>
    </location>
</feature>
<dbReference type="Pfam" id="PF13186">
    <property type="entry name" value="SPASM"/>
    <property type="match status" value="1"/>
</dbReference>
<keyword evidence="4" id="KW-0411">Iron-sulfur</keyword>
<dbReference type="PANTHER" id="PTHR11228">
    <property type="entry name" value="RADICAL SAM DOMAIN PROTEIN"/>
    <property type="match status" value="1"/>
</dbReference>
<dbReference type="Proteomes" id="UP001500751">
    <property type="component" value="Unassembled WGS sequence"/>
</dbReference>
<dbReference type="SUPFAM" id="SSF102114">
    <property type="entry name" value="Radical SAM enzymes"/>
    <property type="match status" value="1"/>
</dbReference>
<accession>A0ABN2VG05</accession>
<feature type="domain" description="Radical SAM core" evidence="5">
    <location>
        <begin position="64"/>
        <end position="206"/>
    </location>
</feature>
<sequence length="338" mass="36580">MPDIECSPGSPAAATGHQAENPCIPQMNCDPGEIWSCQPFTCAPKKGQVTAGVQADIHFLWLDLTRDCQLKCGHCYNESGPGGDRELLTLLGSSSGLMQPANWMSVLDQAKESGVTVVQLIGGEPTMYAGFPQVLAHAVMIGLKVEIYTNMVNIRAQWWDLFKHPHVSLATSYYSDDPEEHNRITERDSHRKTRANIIQAIALRIPLRVGIVQKYPTQRVREARAELEALGVRSDRIGLDKVRAFGRGQGDHAACDVNELCGHCGNGRAAIGPDGTVTPCIMSSWMGVGNARTQPLADIVAGTAMEQARAIIPKRVAADPCEPGAECKPDAYPCQPEA</sequence>
<evidence type="ECO:0000256" key="1">
    <source>
        <dbReference type="ARBA" id="ARBA00022691"/>
    </source>
</evidence>
<evidence type="ECO:0000313" key="8">
    <source>
        <dbReference type="Proteomes" id="UP001500751"/>
    </source>
</evidence>
<gene>
    <name evidence="7" type="ORF">GCM10009839_84970</name>
</gene>
<dbReference type="InterPro" id="IPR058240">
    <property type="entry name" value="rSAM_sf"/>
</dbReference>
<keyword evidence="8" id="KW-1185">Reference proteome</keyword>
<dbReference type="InterPro" id="IPR050377">
    <property type="entry name" value="Radical_SAM_PqqE_MftC-like"/>
</dbReference>
<evidence type="ECO:0000259" key="5">
    <source>
        <dbReference type="Pfam" id="PF04055"/>
    </source>
</evidence>
<dbReference type="InterPro" id="IPR023885">
    <property type="entry name" value="4Fe4S-binding_SPASM_dom"/>
</dbReference>
<comment type="caution">
    <text evidence="7">The sequence shown here is derived from an EMBL/GenBank/DDBJ whole genome shotgun (WGS) entry which is preliminary data.</text>
</comment>
<keyword evidence="3" id="KW-0408">Iron</keyword>
<dbReference type="EMBL" id="BAAAQN010000081">
    <property type="protein sequence ID" value="GAA2061054.1"/>
    <property type="molecule type" value="Genomic_DNA"/>
</dbReference>